<accession>A0ABD1ZIY7</accession>
<organism evidence="1 2">
    <name type="scientific">Riccia fluitans</name>
    <dbReference type="NCBI Taxonomy" id="41844"/>
    <lineage>
        <taxon>Eukaryota</taxon>
        <taxon>Viridiplantae</taxon>
        <taxon>Streptophyta</taxon>
        <taxon>Embryophyta</taxon>
        <taxon>Marchantiophyta</taxon>
        <taxon>Marchantiopsida</taxon>
        <taxon>Marchantiidae</taxon>
        <taxon>Marchantiales</taxon>
        <taxon>Ricciaceae</taxon>
        <taxon>Riccia</taxon>
    </lineage>
</organism>
<dbReference type="SUPFAM" id="SSF48371">
    <property type="entry name" value="ARM repeat"/>
    <property type="match status" value="1"/>
</dbReference>
<dbReference type="Pfam" id="PF05536">
    <property type="entry name" value="Neurochondrin"/>
    <property type="match status" value="1"/>
</dbReference>
<dbReference type="Proteomes" id="UP001605036">
    <property type="component" value="Unassembled WGS sequence"/>
</dbReference>
<proteinExistence type="predicted"/>
<dbReference type="PANTHER" id="PTHR13109">
    <property type="entry name" value="NEUROCHONDRIN"/>
    <property type="match status" value="1"/>
</dbReference>
<reference evidence="1 2" key="1">
    <citation type="submission" date="2024-09" db="EMBL/GenBank/DDBJ databases">
        <title>Chromosome-scale assembly of Riccia fluitans.</title>
        <authorList>
            <person name="Paukszto L."/>
            <person name="Sawicki J."/>
            <person name="Karawczyk K."/>
            <person name="Piernik-Szablinska J."/>
            <person name="Szczecinska M."/>
            <person name="Mazdziarz M."/>
        </authorList>
    </citation>
    <scope>NUCLEOTIDE SEQUENCE [LARGE SCALE GENOMIC DNA]</scope>
    <source>
        <strain evidence="1">Rf_01</strain>
        <tissue evidence="1">Aerial parts of the thallus</tissue>
    </source>
</reference>
<gene>
    <name evidence="1" type="ORF">R1flu_019547</name>
</gene>
<dbReference type="InterPro" id="IPR016024">
    <property type="entry name" value="ARM-type_fold"/>
</dbReference>
<sequence length="652" mass="71853">MADANTQQQARPKEPSLDECLTLIRGGTDEQRLTGLLMATKFVKGSDLGAVRKVFDAIGFQFINRLIRSSGAGQEGAPTQQQRSYLHLALAILAAVCRLPELASMGETINKIPLFLQTLANGEHDAATCDCFEALLLIATSTETGLRSIPMPQALPIIVQRLRNGPANVPWAPTAVKLLHCLLTRIASENTIAEYAGQLALVVLPVARQLSTRQDLSKFAALSVLYSLLVSDIAMPIRVAMGEVDAEAEWMDDVRMGLGQILHSRVAAEQKYIVLELMRAVVEIQGGTWLLGNVMFPPVPGQQQQPPYNRFFVLVVETLRVETPVLLNEVARRTFDSGQVAETSQGSTVHERRLLSCFALLEEIINIAAEQAENEEATEKGELPGLLHQPYLICQRTLVALNEIIEPVIEFLEDAQGHHRSEGLIILVCVRLASRFLAEVPVAYTERCAKLLGFMLSVTTKETQSPFDAVQFVNPYLTQITTRVEGCNALLRCNGHRKIAEYIAWTVQHYQPGVLVESCDILLNILTKKDEIAGLTAGEFAPVVSSLMTAVDLGVSDLEKDLTAGICVSVMSLTKERGRPDDHEDKEADLWDLVLSVCVKCVEGETTYPSLRTALHKLLGNLLNDRDFREQATLARELWSSMEELVTVLNIQ</sequence>
<evidence type="ECO:0000313" key="2">
    <source>
        <dbReference type="Proteomes" id="UP001605036"/>
    </source>
</evidence>
<evidence type="ECO:0000313" key="1">
    <source>
        <dbReference type="EMBL" id="KAL2651419.1"/>
    </source>
</evidence>
<name>A0ABD1ZIY7_9MARC</name>
<dbReference type="EMBL" id="JBHFFA010000001">
    <property type="protein sequence ID" value="KAL2651419.1"/>
    <property type="molecule type" value="Genomic_DNA"/>
</dbReference>
<evidence type="ECO:0008006" key="3">
    <source>
        <dbReference type="Google" id="ProtNLM"/>
    </source>
</evidence>
<dbReference type="AlphaFoldDB" id="A0ABD1ZIY7"/>
<protein>
    <recommendedName>
        <fullName evidence="3">Neurochondrin</fullName>
    </recommendedName>
</protein>
<dbReference type="InterPro" id="IPR008709">
    <property type="entry name" value="Neurochondrin"/>
</dbReference>
<keyword evidence="2" id="KW-1185">Reference proteome</keyword>
<dbReference type="PANTHER" id="PTHR13109:SF7">
    <property type="entry name" value="NEUROCHONDRIN"/>
    <property type="match status" value="1"/>
</dbReference>
<comment type="caution">
    <text evidence="1">The sequence shown here is derived from an EMBL/GenBank/DDBJ whole genome shotgun (WGS) entry which is preliminary data.</text>
</comment>